<feature type="region of interest" description="Disordered" evidence="1">
    <location>
        <begin position="135"/>
        <end position="157"/>
    </location>
</feature>
<evidence type="ECO:0000313" key="2">
    <source>
        <dbReference type="EMBL" id="KLO06251.1"/>
    </source>
</evidence>
<dbReference type="Proteomes" id="UP000053477">
    <property type="component" value="Unassembled WGS sequence"/>
</dbReference>
<dbReference type="InParanoid" id="A0A0H2RN37"/>
<proteinExistence type="predicted"/>
<evidence type="ECO:0000256" key="1">
    <source>
        <dbReference type="SAM" id="MobiDB-lite"/>
    </source>
</evidence>
<sequence length="469" mass="52488">MSVSRAKQWVKTLKCNLALATDFKIYEKGVVSREARALFCAMSAAGCSQWRIGALTKSVLQIFAPNLLAAKQKAVSARTVGRANGEGGIAAEIQLGYELLKAESWTVSRDGTTNKNENIELQHINYSAESYLSGSDLETDNSGPSNPSATSAPKKKKKKVIRFTGVHSSENHKSVTQFQGFLRLLKHLIEIFNSSPFADDFELKLHISDLTRKLQGMHSDHAEDQKKLACLIAQWKLSVSRESLERIAALGGQDAWNGLSDEKREEITDEVCVEVTRKLGEDTYSQLSDEQKKKFKFFGMGMYWVECGEKGQALMPNRDNAAVLGNRKEDELTTPEQERALQVSGRGAVKVLELLGIYLNNSNSKKGQHKQYTLYSLDKYRAGVVYPDTCNTRYHCYIDAAAETIVHLDGYIEFLCHTRDHKEKGNFNHMEENIHRGLLDDPMQTEMIALLLYGEAITYPYARAVCGPV</sequence>
<name>A0A0H2RN37_9AGAM</name>
<protein>
    <submittedName>
        <fullName evidence="2">Uncharacterized protein</fullName>
    </submittedName>
</protein>
<feature type="compositionally biased region" description="Polar residues" evidence="1">
    <location>
        <begin position="140"/>
        <end position="151"/>
    </location>
</feature>
<accession>A0A0H2RN37</accession>
<evidence type="ECO:0000313" key="3">
    <source>
        <dbReference type="Proteomes" id="UP000053477"/>
    </source>
</evidence>
<dbReference type="AlphaFoldDB" id="A0A0H2RN37"/>
<gene>
    <name evidence="2" type="ORF">SCHPADRAFT_895609</name>
</gene>
<keyword evidence="3" id="KW-1185">Reference proteome</keyword>
<dbReference type="EMBL" id="KQ086223">
    <property type="protein sequence ID" value="KLO06251.1"/>
    <property type="molecule type" value="Genomic_DNA"/>
</dbReference>
<dbReference type="STRING" id="27342.A0A0H2RN37"/>
<organism evidence="2 3">
    <name type="scientific">Schizopora paradoxa</name>
    <dbReference type="NCBI Taxonomy" id="27342"/>
    <lineage>
        <taxon>Eukaryota</taxon>
        <taxon>Fungi</taxon>
        <taxon>Dikarya</taxon>
        <taxon>Basidiomycota</taxon>
        <taxon>Agaricomycotina</taxon>
        <taxon>Agaricomycetes</taxon>
        <taxon>Hymenochaetales</taxon>
        <taxon>Schizoporaceae</taxon>
        <taxon>Schizopora</taxon>
    </lineage>
</organism>
<reference evidence="2 3" key="1">
    <citation type="submission" date="2015-04" db="EMBL/GenBank/DDBJ databases">
        <title>Complete genome sequence of Schizopora paradoxa KUC8140, a cosmopolitan wood degrader in East Asia.</title>
        <authorList>
            <consortium name="DOE Joint Genome Institute"/>
            <person name="Min B."/>
            <person name="Park H."/>
            <person name="Jang Y."/>
            <person name="Kim J.-J."/>
            <person name="Kim K.H."/>
            <person name="Pangilinan J."/>
            <person name="Lipzen A."/>
            <person name="Riley R."/>
            <person name="Grigoriev I.V."/>
            <person name="Spatafora J.W."/>
            <person name="Choi I.-G."/>
        </authorList>
    </citation>
    <scope>NUCLEOTIDE SEQUENCE [LARGE SCALE GENOMIC DNA]</scope>
    <source>
        <strain evidence="2 3">KUC8140</strain>
    </source>
</reference>
<dbReference type="OrthoDB" id="3052721at2759"/>